<name>A0ABR0T9L5_AURPU</name>
<gene>
    <name evidence="2" type="ORF">QM012_003411</name>
</gene>
<evidence type="ECO:0000256" key="1">
    <source>
        <dbReference type="SAM" id="MobiDB-lite"/>
    </source>
</evidence>
<feature type="region of interest" description="Disordered" evidence="1">
    <location>
        <begin position="27"/>
        <end position="56"/>
    </location>
</feature>
<evidence type="ECO:0000313" key="2">
    <source>
        <dbReference type="EMBL" id="KAK6000686.1"/>
    </source>
</evidence>
<keyword evidence="3" id="KW-1185">Reference proteome</keyword>
<dbReference type="Proteomes" id="UP001341245">
    <property type="component" value="Unassembled WGS sequence"/>
</dbReference>
<sequence>MPKNRKPCPASNPDCLDTSRSSIIMAPSKTAPQEPAKLVSEQAPKTFSEEEIGRLV</sequence>
<accession>A0ABR0T9L5</accession>
<reference evidence="2 3" key="1">
    <citation type="submission" date="2023-11" db="EMBL/GenBank/DDBJ databases">
        <title>Draft genome sequence and annotation of the polyextremotolerant black yeast-like fungus Aureobasidium pullulans NRRL 62042.</title>
        <authorList>
            <person name="Dielentheis-Frenken M.R.E."/>
            <person name="Wibberg D."/>
            <person name="Blank L.M."/>
            <person name="Tiso T."/>
        </authorList>
    </citation>
    <scope>NUCLEOTIDE SEQUENCE [LARGE SCALE GENOMIC DNA]</scope>
    <source>
        <strain evidence="2 3">NRRL 62042</strain>
    </source>
</reference>
<organism evidence="2 3">
    <name type="scientific">Aureobasidium pullulans</name>
    <name type="common">Black yeast</name>
    <name type="synonym">Pullularia pullulans</name>
    <dbReference type="NCBI Taxonomy" id="5580"/>
    <lineage>
        <taxon>Eukaryota</taxon>
        <taxon>Fungi</taxon>
        <taxon>Dikarya</taxon>
        <taxon>Ascomycota</taxon>
        <taxon>Pezizomycotina</taxon>
        <taxon>Dothideomycetes</taxon>
        <taxon>Dothideomycetidae</taxon>
        <taxon>Dothideales</taxon>
        <taxon>Saccotheciaceae</taxon>
        <taxon>Aureobasidium</taxon>
    </lineage>
</organism>
<evidence type="ECO:0000313" key="3">
    <source>
        <dbReference type="Proteomes" id="UP001341245"/>
    </source>
</evidence>
<comment type="caution">
    <text evidence="2">The sequence shown here is derived from an EMBL/GenBank/DDBJ whole genome shotgun (WGS) entry which is preliminary data.</text>
</comment>
<protein>
    <submittedName>
        <fullName evidence="2">Uncharacterized protein</fullName>
    </submittedName>
</protein>
<dbReference type="EMBL" id="JASGXD010000016">
    <property type="protein sequence ID" value="KAK6000686.1"/>
    <property type="molecule type" value="Genomic_DNA"/>
</dbReference>
<feature type="compositionally biased region" description="Basic and acidic residues" evidence="1">
    <location>
        <begin position="47"/>
        <end position="56"/>
    </location>
</feature>
<proteinExistence type="predicted"/>